<dbReference type="CDD" id="cd09732">
    <property type="entry name" value="Csx1_III-U"/>
    <property type="match status" value="1"/>
</dbReference>
<reference evidence="2" key="1">
    <citation type="journal article" date="2021" name="Microbiology">
        <title>Metagenomic Analysis of the Microbial Community in the Underground Coal Fire Area (Kemerovo Region, Russia) Revealed Predominance of Thermophilic Members of the Phyla Deinococcus-thermus, Aquificae, and Firmicutes.</title>
        <authorList>
            <person name="Kadnikov V."/>
            <person name="Mardanov A.V."/>
            <person name="Beletsky A.V."/>
            <person name="Karnachuk O.V."/>
            <person name="Ravin N.V."/>
        </authorList>
    </citation>
    <scope>NUCLEOTIDE SEQUENCE</scope>
    <source>
        <strain evidence="2">RBS10-49</strain>
    </source>
</reference>
<protein>
    <submittedName>
        <fullName evidence="2">TIGR02221 family CRISPR-associated protein</fullName>
    </submittedName>
</protein>
<feature type="compositionally biased region" description="Pro residues" evidence="1">
    <location>
        <begin position="491"/>
        <end position="500"/>
    </location>
</feature>
<dbReference type="SUPFAM" id="SSF160980">
    <property type="entry name" value="SSO1389-like"/>
    <property type="match status" value="1"/>
</dbReference>
<feature type="region of interest" description="Disordered" evidence="1">
    <location>
        <begin position="361"/>
        <end position="383"/>
    </location>
</feature>
<dbReference type="InterPro" id="IPR049811">
    <property type="entry name" value="MJ1673-like_dom"/>
</dbReference>
<dbReference type="InterPro" id="IPR011742">
    <property type="entry name" value="CRISPR-assoc_prot_TM1812"/>
</dbReference>
<dbReference type="NCBIfam" id="TIGR02221">
    <property type="entry name" value="cas_TM1812"/>
    <property type="match status" value="1"/>
</dbReference>
<evidence type="ECO:0000313" key="3">
    <source>
        <dbReference type="Proteomes" id="UP000748108"/>
    </source>
</evidence>
<feature type="compositionally biased region" description="Low complexity" evidence="1">
    <location>
        <begin position="475"/>
        <end position="490"/>
    </location>
</feature>
<sequence>MARKLISFLGTNPYQAAHYRFRGQRSRSTSYVQVAFYEFLFTDFDPDDRLIVLVTDGAYKTNWIGDDKLEAQLRRALAELGRGHTMDRNVRLIPIPDGDDEPSLWEIYKIVLEKIHQGDRVIFDITHAFRSLPFFVFSVVQYARFLKDVFIEGIYYGKFNGPEQENPIIDLMPFVTLLDWAMATEDFLRSGNADALEAIVRDARRRYFTAGKRRDIADRSGREEDGKALIAHQRLVDALKSFTDAMRTCRAPELIDLANRVREALREAEAQTISFLPLLNPLLGKVKEKFEGRFVDPAHVQLDAARWSREHGMIQQAYTFLREGVITLAAHATGIDPDDEVAREQVVGPVLSSMVRFGKVAEPEGGASGNRAENASPARADVEERLRPYQDLIKEGYGRLMDYRNSLNHAGIRKKSRPEAEKLIRGLEHLLTWAKTLDETLAPEIERVGRRGSPKTPAAEPDGEPTGASGRKHPASSPEPEGPPASMTGEPAPPGRPPASPEGRPAASGECGGRQLLIVMSHALLPEQKREAEERFGVTTFVQLPEDLQARWSNVDPELSRLDDWLRPIAVWMEETGHPGDYVLIQGEYGATVWLVARTRRAGLVPIYATTRREVRERREPDGSVVTERIFRHVRFRLYPKGDEA</sequence>
<proteinExistence type="predicted"/>
<dbReference type="EMBL" id="JAHHQF010000079">
    <property type="protein sequence ID" value="MBT9283192.1"/>
    <property type="molecule type" value="Genomic_DNA"/>
</dbReference>
<evidence type="ECO:0000256" key="1">
    <source>
        <dbReference type="SAM" id="MobiDB-lite"/>
    </source>
</evidence>
<dbReference type="InterPro" id="IPR013383">
    <property type="entry name" value="CRISPR-assoc_prot_DxTHG_CS"/>
</dbReference>
<gene>
    <name evidence="2" type="ORF">KM312_11230</name>
</gene>
<organism evidence="2 3">
    <name type="scientific">Hydrogenibacillus schlegelii</name>
    <name type="common">Bacillus schlegelii</name>
    <dbReference type="NCBI Taxonomy" id="1484"/>
    <lineage>
        <taxon>Bacteria</taxon>
        <taxon>Bacillati</taxon>
        <taxon>Bacillota</taxon>
        <taxon>Bacilli</taxon>
        <taxon>Bacillales</taxon>
        <taxon>Bacillales Family X. Incertae Sedis</taxon>
        <taxon>Hydrogenibacillus</taxon>
    </lineage>
</organism>
<dbReference type="NCBIfam" id="NF040559">
    <property type="entry name" value="CAS_Csx20"/>
    <property type="match status" value="1"/>
</dbReference>
<dbReference type="NCBIfam" id="TIGR02549">
    <property type="entry name" value="CRISPR_DxTHG"/>
    <property type="match status" value="1"/>
</dbReference>
<name>A0A947G8Y2_HYDSH</name>
<evidence type="ECO:0000313" key="2">
    <source>
        <dbReference type="EMBL" id="MBT9283192.1"/>
    </source>
</evidence>
<accession>A0A947G8Y2</accession>
<comment type="caution">
    <text evidence="2">The sequence shown here is derived from an EMBL/GenBank/DDBJ whole genome shotgun (WGS) entry which is preliminary data.</text>
</comment>
<dbReference type="Proteomes" id="UP000748108">
    <property type="component" value="Unassembled WGS sequence"/>
</dbReference>
<feature type="region of interest" description="Disordered" evidence="1">
    <location>
        <begin position="444"/>
        <end position="510"/>
    </location>
</feature>
<dbReference type="AlphaFoldDB" id="A0A947G8Y2"/>